<keyword evidence="2" id="KW-1185">Reference proteome</keyword>
<dbReference type="EnsemblPlants" id="AET3Gv20451900.5">
    <property type="protein sequence ID" value="AET3Gv20451900.5"/>
    <property type="gene ID" value="AET3Gv20451900"/>
</dbReference>
<accession>A0A453ETG9</accession>
<name>A0A453ETG9_AEGTS</name>
<reference evidence="2" key="2">
    <citation type="journal article" date="2017" name="Nat. Plants">
        <title>The Aegilops tauschii genome reveals multiple impacts of transposons.</title>
        <authorList>
            <person name="Zhao G."/>
            <person name="Zou C."/>
            <person name="Li K."/>
            <person name="Wang K."/>
            <person name="Li T."/>
            <person name="Gao L."/>
            <person name="Zhang X."/>
            <person name="Wang H."/>
            <person name="Yang Z."/>
            <person name="Liu X."/>
            <person name="Jiang W."/>
            <person name="Mao L."/>
            <person name="Kong X."/>
            <person name="Jiao Y."/>
            <person name="Jia J."/>
        </authorList>
    </citation>
    <scope>NUCLEOTIDE SEQUENCE [LARGE SCALE GENOMIC DNA]</scope>
    <source>
        <strain evidence="2">cv. AL8/78</strain>
    </source>
</reference>
<reference evidence="1" key="3">
    <citation type="journal article" date="2017" name="Nature">
        <title>Genome sequence of the progenitor of the wheat D genome Aegilops tauschii.</title>
        <authorList>
            <person name="Luo M.C."/>
            <person name="Gu Y.Q."/>
            <person name="Puiu D."/>
            <person name="Wang H."/>
            <person name="Twardziok S.O."/>
            <person name="Deal K.R."/>
            <person name="Huo N."/>
            <person name="Zhu T."/>
            <person name="Wang L."/>
            <person name="Wang Y."/>
            <person name="McGuire P.E."/>
            <person name="Liu S."/>
            <person name="Long H."/>
            <person name="Ramasamy R.K."/>
            <person name="Rodriguez J.C."/>
            <person name="Van S.L."/>
            <person name="Yuan L."/>
            <person name="Wang Z."/>
            <person name="Xia Z."/>
            <person name="Xiao L."/>
            <person name="Anderson O.D."/>
            <person name="Ouyang S."/>
            <person name="Liang Y."/>
            <person name="Zimin A.V."/>
            <person name="Pertea G."/>
            <person name="Qi P."/>
            <person name="Bennetzen J.L."/>
            <person name="Dai X."/>
            <person name="Dawson M.W."/>
            <person name="Muller H.G."/>
            <person name="Kugler K."/>
            <person name="Rivarola-Duarte L."/>
            <person name="Spannagl M."/>
            <person name="Mayer K.F.X."/>
            <person name="Lu F.H."/>
            <person name="Bevan M.W."/>
            <person name="Leroy P."/>
            <person name="Li P."/>
            <person name="You F.M."/>
            <person name="Sun Q."/>
            <person name="Liu Z."/>
            <person name="Lyons E."/>
            <person name="Wicker T."/>
            <person name="Salzberg S.L."/>
            <person name="Devos K.M."/>
            <person name="Dvorak J."/>
        </authorList>
    </citation>
    <scope>NUCLEOTIDE SEQUENCE [LARGE SCALE GENOMIC DNA]</scope>
    <source>
        <strain evidence="1">cv. AL8/78</strain>
    </source>
</reference>
<reference evidence="2" key="1">
    <citation type="journal article" date="2014" name="Science">
        <title>Ancient hybridizations among the ancestral genomes of bread wheat.</title>
        <authorList>
            <consortium name="International Wheat Genome Sequencing Consortium,"/>
            <person name="Marcussen T."/>
            <person name="Sandve S.R."/>
            <person name="Heier L."/>
            <person name="Spannagl M."/>
            <person name="Pfeifer M."/>
            <person name="Jakobsen K.S."/>
            <person name="Wulff B.B."/>
            <person name="Steuernagel B."/>
            <person name="Mayer K.F."/>
            <person name="Olsen O.A."/>
        </authorList>
    </citation>
    <scope>NUCLEOTIDE SEQUENCE [LARGE SCALE GENOMIC DNA]</scope>
    <source>
        <strain evidence="2">cv. AL8/78</strain>
    </source>
</reference>
<sequence>HFKFLHVLIFVVVAQEIITPFRYKLASILLCWKTNTAAMTTMLEQSDIEEDPNDVVMLESPEDQNKAKSLNSLSFKNKYQSLISVISNMSLHALVGRLCSYIKSIKCMETLEKVWVQSSKPYPISLTLKKLQGILNEDLPMNRDCFNLVVRRNMFDNI</sequence>
<dbReference type="AlphaFoldDB" id="A0A453ETG9"/>
<organism evidence="1 2">
    <name type="scientific">Aegilops tauschii subsp. strangulata</name>
    <name type="common">Goatgrass</name>
    <dbReference type="NCBI Taxonomy" id="200361"/>
    <lineage>
        <taxon>Eukaryota</taxon>
        <taxon>Viridiplantae</taxon>
        <taxon>Streptophyta</taxon>
        <taxon>Embryophyta</taxon>
        <taxon>Tracheophyta</taxon>
        <taxon>Spermatophyta</taxon>
        <taxon>Magnoliopsida</taxon>
        <taxon>Liliopsida</taxon>
        <taxon>Poales</taxon>
        <taxon>Poaceae</taxon>
        <taxon>BOP clade</taxon>
        <taxon>Pooideae</taxon>
        <taxon>Triticodae</taxon>
        <taxon>Triticeae</taxon>
        <taxon>Triticinae</taxon>
        <taxon>Aegilops</taxon>
    </lineage>
</organism>
<proteinExistence type="predicted"/>
<reference evidence="1" key="5">
    <citation type="journal article" date="2021" name="G3 (Bethesda)">
        <title>Aegilops tauschii genome assembly Aet v5.0 features greater sequence contiguity and improved annotation.</title>
        <authorList>
            <person name="Wang L."/>
            <person name="Zhu T."/>
            <person name="Rodriguez J.C."/>
            <person name="Deal K.R."/>
            <person name="Dubcovsky J."/>
            <person name="McGuire P.E."/>
            <person name="Lux T."/>
            <person name="Spannagl M."/>
            <person name="Mayer K.F.X."/>
            <person name="Baldrich P."/>
            <person name="Meyers B.C."/>
            <person name="Huo N."/>
            <person name="Gu Y.Q."/>
            <person name="Zhou H."/>
            <person name="Devos K.M."/>
            <person name="Bennetzen J.L."/>
            <person name="Unver T."/>
            <person name="Budak H."/>
            <person name="Gulick P.J."/>
            <person name="Galiba G."/>
            <person name="Kalapos B."/>
            <person name="Nelson D.R."/>
            <person name="Li P."/>
            <person name="You F.M."/>
            <person name="Luo M.C."/>
            <person name="Dvorak J."/>
        </authorList>
    </citation>
    <scope>NUCLEOTIDE SEQUENCE [LARGE SCALE GENOMIC DNA]</scope>
    <source>
        <strain evidence="1">cv. AL8/78</strain>
    </source>
</reference>
<reference evidence="1" key="4">
    <citation type="submission" date="2019-03" db="UniProtKB">
        <authorList>
            <consortium name="EnsemblPlants"/>
        </authorList>
    </citation>
    <scope>IDENTIFICATION</scope>
</reference>
<evidence type="ECO:0000313" key="1">
    <source>
        <dbReference type="EnsemblPlants" id="AET3Gv20451900.5"/>
    </source>
</evidence>
<evidence type="ECO:0000313" key="2">
    <source>
        <dbReference type="Proteomes" id="UP000015105"/>
    </source>
</evidence>
<protein>
    <submittedName>
        <fullName evidence="1">Uncharacterized protein</fullName>
    </submittedName>
</protein>
<dbReference type="Proteomes" id="UP000015105">
    <property type="component" value="Chromosome 3D"/>
</dbReference>
<dbReference type="Gramene" id="AET3Gv20451900.5">
    <property type="protein sequence ID" value="AET3Gv20451900.5"/>
    <property type="gene ID" value="AET3Gv20451900"/>
</dbReference>